<dbReference type="RefSeq" id="WP_112279971.1">
    <property type="nucleotide sequence ID" value="NZ_MASW01000001.1"/>
</dbReference>
<organism evidence="1 2">
    <name type="scientific">Prauserella muralis</name>
    <dbReference type="NCBI Taxonomy" id="588067"/>
    <lineage>
        <taxon>Bacteria</taxon>
        <taxon>Bacillati</taxon>
        <taxon>Actinomycetota</taxon>
        <taxon>Actinomycetes</taxon>
        <taxon>Pseudonocardiales</taxon>
        <taxon>Pseudonocardiaceae</taxon>
        <taxon>Prauserella</taxon>
    </lineage>
</organism>
<protein>
    <submittedName>
        <fullName evidence="1">Uncharacterized protein</fullName>
    </submittedName>
</protein>
<name>A0A2V4B997_9PSEU</name>
<sequence length="128" mass="13377">MNRRGLPPLARWAFLCALALAVVAMHHVDTAPSGPPATGQHHVVAPAHAPGEGDHPAPGPGSHDSGLLHLCLAVLAALGAIVLACRVLRRHRAHPPRARRAVSAFGAARAPPLRSGRDLLHFACVIRV</sequence>
<evidence type="ECO:0000313" key="1">
    <source>
        <dbReference type="EMBL" id="PXY31934.1"/>
    </source>
</evidence>
<dbReference type="AlphaFoldDB" id="A0A2V4B997"/>
<evidence type="ECO:0000313" key="2">
    <source>
        <dbReference type="Proteomes" id="UP000249915"/>
    </source>
</evidence>
<comment type="caution">
    <text evidence="1">The sequence shown here is derived from an EMBL/GenBank/DDBJ whole genome shotgun (WGS) entry which is preliminary data.</text>
</comment>
<proteinExistence type="predicted"/>
<gene>
    <name evidence="1" type="ORF">BAY60_06305</name>
</gene>
<reference evidence="1 2" key="1">
    <citation type="submission" date="2016-07" db="EMBL/GenBank/DDBJ databases">
        <title>Draft genome sequence of Prauserella muralis DSM 45305, isolated from a mould-covered wall in an indoor environment.</title>
        <authorList>
            <person name="Ruckert C."/>
            <person name="Albersmeier A."/>
            <person name="Jiang C.-L."/>
            <person name="Jiang Y."/>
            <person name="Kalinowski J."/>
            <person name="Schneider O."/>
            <person name="Winkler A."/>
            <person name="Zotchev S.B."/>
        </authorList>
    </citation>
    <scope>NUCLEOTIDE SEQUENCE [LARGE SCALE GENOMIC DNA]</scope>
    <source>
        <strain evidence="1 2">DSM 45305</strain>
    </source>
</reference>
<accession>A0A2V4B997</accession>
<dbReference type="Proteomes" id="UP000249915">
    <property type="component" value="Unassembled WGS sequence"/>
</dbReference>
<dbReference type="EMBL" id="MASW01000001">
    <property type="protein sequence ID" value="PXY31934.1"/>
    <property type="molecule type" value="Genomic_DNA"/>
</dbReference>
<keyword evidence="2" id="KW-1185">Reference proteome</keyword>